<organism evidence="5 6">
    <name type="scientific">Cryobacterium glucosi</name>
    <dbReference type="NCBI Taxonomy" id="1259175"/>
    <lineage>
        <taxon>Bacteria</taxon>
        <taxon>Bacillati</taxon>
        <taxon>Actinomycetota</taxon>
        <taxon>Actinomycetes</taxon>
        <taxon>Micrococcales</taxon>
        <taxon>Microbacteriaceae</taxon>
        <taxon>Cryobacterium</taxon>
    </lineage>
</organism>
<dbReference type="InterPro" id="IPR020471">
    <property type="entry name" value="AKR"/>
</dbReference>
<dbReference type="PANTHER" id="PTHR43827">
    <property type="entry name" value="2,5-DIKETO-D-GLUCONIC ACID REDUCTASE"/>
    <property type="match status" value="1"/>
</dbReference>
<evidence type="ECO:0000259" key="4">
    <source>
        <dbReference type="Pfam" id="PF00248"/>
    </source>
</evidence>
<keyword evidence="2" id="KW-0521">NADP</keyword>
<dbReference type="EMBL" id="SOFS01000017">
    <property type="protein sequence ID" value="TFC21127.1"/>
    <property type="molecule type" value="Genomic_DNA"/>
</dbReference>
<dbReference type="RefSeq" id="WP_134446308.1">
    <property type="nucleotide sequence ID" value="NZ_SOFS01000017.1"/>
</dbReference>
<evidence type="ECO:0000256" key="3">
    <source>
        <dbReference type="ARBA" id="ARBA00023002"/>
    </source>
</evidence>
<dbReference type="PROSITE" id="PS00062">
    <property type="entry name" value="ALDOKETO_REDUCTASE_2"/>
    <property type="match status" value="1"/>
</dbReference>
<dbReference type="InterPro" id="IPR036812">
    <property type="entry name" value="NAD(P)_OxRdtase_dom_sf"/>
</dbReference>
<evidence type="ECO:0000256" key="1">
    <source>
        <dbReference type="ARBA" id="ARBA00007905"/>
    </source>
</evidence>
<dbReference type="PRINTS" id="PR00069">
    <property type="entry name" value="ALDKETRDTASE"/>
</dbReference>
<sequence length="276" mass="30106">MVTAPLLTLSSGHTIPQLGLGTWPLTDESVVPVIVAAVELGYRHIDTAFKYGNETGVGDGVRSCGLPRDQLFITTKLDGTYQGDDRALRGISDSLGRLGTDYVDLLLIHWPCPEEDLFVSTWKTFEHIMASGLARSIGVSNFKASHLERLRQETDVIPAVNQIQLNPYIARIEERRYDATHGIATTSWSPLGQGNSLLAESVIVALAEKYHKTTAQIVLRWHVELGLIAIPKSANVGRLQQNLDVFEFVLEFAEVAAISALDGSQGAGVDSDFEGH</sequence>
<keyword evidence="3" id="KW-0560">Oxidoreductase</keyword>
<dbReference type="Proteomes" id="UP000297604">
    <property type="component" value="Unassembled WGS sequence"/>
</dbReference>
<feature type="domain" description="NADP-dependent oxidoreductase" evidence="4">
    <location>
        <begin position="18"/>
        <end position="261"/>
    </location>
</feature>
<evidence type="ECO:0000313" key="5">
    <source>
        <dbReference type="EMBL" id="TFC21127.1"/>
    </source>
</evidence>
<dbReference type="PROSITE" id="PS00063">
    <property type="entry name" value="ALDOKETO_REDUCTASE_3"/>
    <property type="match status" value="1"/>
</dbReference>
<protein>
    <submittedName>
        <fullName evidence="5">Aldo/keto reductase</fullName>
    </submittedName>
</protein>
<dbReference type="SUPFAM" id="SSF51430">
    <property type="entry name" value="NAD(P)-linked oxidoreductase"/>
    <property type="match status" value="1"/>
</dbReference>
<accession>A0ABY2IND7</accession>
<dbReference type="InterPro" id="IPR023210">
    <property type="entry name" value="NADP_OxRdtase_dom"/>
</dbReference>
<dbReference type="InterPro" id="IPR018170">
    <property type="entry name" value="Aldo/ket_reductase_CS"/>
</dbReference>
<comment type="caution">
    <text evidence="5">The sequence shown here is derived from an EMBL/GenBank/DDBJ whole genome shotgun (WGS) entry which is preliminary data.</text>
</comment>
<dbReference type="Gene3D" id="3.20.20.100">
    <property type="entry name" value="NADP-dependent oxidoreductase domain"/>
    <property type="match status" value="1"/>
</dbReference>
<dbReference type="PROSITE" id="PS00798">
    <property type="entry name" value="ALDOKETO_REDUCTASE_1"/>
    <property type="match status" value="1"/>
</dbReference>
<keyword evidence="6" id="KW-1185">Reference proteome</keyword>
<gene>
    <name evidence="5" type="ORF">E3O46_07355</name>
</gene>
<dbReference type="PIRSF" id="PIRSF000097">
    <property type="entry name" value="AKR"/>
    <property type="match status" value="1"/>
</dbReference>
<dbReference type="Pfam" id="PF00248">
    <property type="entry name" value="Aldo_ket_red"/>
    <property type="match status" value="1"/>
</dbReference>
<dbReference type="PANTHER" id="PTHR43827:SF3">
    <property type="entry name" value="NADP-DEPENDENT OXIDOREDUCTASE DOMAIN-CONTAINING PROTEIN"/>
    <property type="match status" value="1"/>
</dbReference>
<evidence type="ECO:0000313" key="6">
    <source>
        <dbReference type="Proteomes" id="UP000297604"/>
    </source>
</evidence>
<name>A0ABY2IND7_9MICO</name>
<evidence type="ECO:0000256" key="2">
    <source>
        <dbReference type="ARBA" id="ARBA00022857"/>
    </source>
</evidence>
<comment type="similarity">
    <text evidence="1">Belongs to the aldo/keto reductase family.</text>
</comment>
<reference evidence="5 6" key="1">
    <citation type="submission" date="2019-03" db="EMBL/GenBank/DDBJ databases">
        <title>Genomics of glacier-inhabiting Cryobacterium strains.</title>
        <authorList>
            <person name="Liu Q."/>
            <person name="Xin Y.-H."/>
        </authorList>
    </citation>
    <scope>NUCLEOTIDE SEQUENCE [LARGE SCALE GENOMIC DNA]</scope>
    <source>
        <strain evidence="5 6">MDB1-5</strain>
    </source>
</reference>
<proteinExistence type="inferred from homology"/>